<gene>
    <name evidence="3" type="ORF">K490DRAFT_37834</name>
</gene>
<dbReference type="Proteomes" id="UP000799776">
    <property type="component" value="Unassembled WGS sequence"/>
</dbReference>
<dbReference type="PANTHER" id="PTHR39463">
    <property type="entry name" value="MEDUSA"/>
    <property type="match status" value="1"/>
</dbReference>
<keyword evidence="4" id="KW-1185">Reference proteome</keyword>
<dbReference type="Pfam" id="PF23305">
    <property type="entry name" value="DUF7082"/>
    <property type="match status" value="1"/>
</dbReference>
<feature type="region of interest" description="Disordered" evidence="1">
    <location>
        <begin position="151"/>
        <end position="203"/>
    </location>
</feature>
<evidence type="ECO:0000313" key="4">
    <source>
        <dbReference type="Proteomes" id="UP000799776"/>
    </source>
</evidence>
<proteinExistence type="predicted"/>
<feature type="non-terminal residue" evidence="3">
    <location>
        <position position="488"/>
    </location>
</feature>
<name>A0A6A5YCB2_9PEZI</name>
<dbReference type="OrthoDB" id="1751210at2759"/>
<evidence type="ECO:0000259" key="2">
    <source>
        <dbReference type="Pfam" id="PF23305"/>
    </source>
</evidence>
<dbReference type="EMBL" id="ML978714">
    <property type="protein sequence ID" value="KAF2089348.1"/>
    <property type="molecule type" value="Genomic_DNA"/>
</dbReference>
<sequence length="488" mass="54165">MPFISGSQIEARDVAYQAQYPSYIDARSRHLPQVTSYSPSKASATHGAKLYVYIQHTQDLAASSPKYFSIMFGNKRCDATWTKTDQRFPYFHYALSTDIPPFESTQYLDGQMPLLLNVDDEYGQSLGVVEVGDFTYEDAVLYSPTQEISRKRKISAESIDSPAPPKRVLSQSGGQPMLGGRTRAPSNYSTTASSESPASAYLQNPSAGFSFPSGYERTAQQTPAYGYQQRAPQKMSYQYSPTLGTFQGAVKRHSPTAAYTSNRSPAVLSRSQVMPSPSALVNPPLIRTSTLQPSAGGVAAMPGSSQAFNPYAMYPNAKAVLKIEGDVEAMAENWTKDEWEAKRRLVQFQRRQSGSTITTSFKAVSPEERLPHSICISCIWWAEKEECFVTSVDTIYLLESLVAVRFTVEEKNRIRRNLEGFRPLTVSKAKAESEEFFKVIMGFPNPKPRNIEKDVKVFPWKILSHALKKIIGKYSASYSSTAGALPVP</sequence>
<feature type="domain" description="DUF7082" evidence="2">
    <location>
        <begin position="318"/>
        <end position="471"/>
    </location>
</feature>
<dbReference type="PANTHER" id="PTHR39463:SF1">
    <property type="entry name" value="MEDUSA"/>
    <property type="match status" value="1"/>
</dbReference>
<dbReference type="AlphaFoldDB" id="A0A6A5YCB2"/>
<organism evidence="3 4">
    <name type="scientific">Saccharata proteae CBS 121410</name>
    <dbReference type="NCBI Taxonomy" id="1314787"/>
    <lineage>
        <taxon>Eukaryota</taxon>
        <taxon>Fungi</taxon>
        <taxon>Dikarya</taxon>
        <taxon>Ascomycota</taxon>
        <taxon>Pezizomycotina</taxon>
        <taxon>Dothideomycetes</taxon>
        <taxon>Dothideomycetes incertae sedis</taxon>
        <taxon>Botryosphaeriales</taxon>
        <taxon>Saccharataceae</taxon>
        <taxon>Saccharata</taxon>
    </lineage>
</organism>
<dbReference type="GO" id="GO:0005634">
    <property type="term" value="C:nucleus"/>
    <property type="evidence" value="ECO:0007669"/>
    <property type="project" value="TreeGrafter"/>
</dbReference>
<protein>
    <recommendedName>
        <fullName evidence="2">DUF7082 domain-containing protein</fullName>
    </recommendedName>
</protein>
<accession>A0A6A5YCB2</accession>
<evidence type="ECO:0000256" key="1">
    <source>
        <dbReference type="SAM" id="MobiDB-lite"/>
    </source>
</evidence>
<evidence type="ECO:0000313" key="3">
    <source>
        <dbReference type="EMBL" id="KAF2089348.1"/>
    </source>
</evidence>
<dbReference type="InterPro" id="IPR055509">
    <property type="entry name" value="DUF7082"/>
</dbReference>
<feature type="compositionally biased region" description="Low complexity" evidence="1">
    <location>
        <begin position="189"/>
        <end position="200"/>
    </location>
</feature>
<reference evidence="3" key="1">
    <citation type="journal article" date="2020" name="Stud. Mycol.">
        <title>101 Dothideomycetes genomes: a test case for predicting lifestyles and emergence of pathogens.</title>
        <authorList>
            <person name="Haridas S."/>
            <person name="Albert R."/>
            <person name="Binder M."/>
            <person name="Bloem J."/>
            <person name="Labutti K."/>
            <person name="Salamov A."/>
            <person name="Andreopoulos B."/>
            <person name="Baker S."/>
            <person name="Barry K."/>
            <person name="Bills G."/>
            <person name="Bluhm B."/>
            <person name="Cannon C."/>
            <person name="Castanera R."/>
            <person name="Culley D."/>
            <person name="Daum C."/>
            <person name="Ezra D."/>
            <person name="Gonzalez J."/>
            <person name="Henrissat B."/>
            <person name="Kuo A."/>
            <person name="Liang C."/>
            <person name="Lipzen A."/>
            <person name="Lutzoni F."/>
            <person name="Magnuson J."/>
            <person name="Mondo S."/>
            <person name="Nolan M."/>
            <person name="Ohm R."/>
            <person name="Pangilinan J."/>
            <person name="Park H.-J."/>
            <person name="Ramirez L."/>
            <person name="Alfaro M."/>
            <person name="Sun H."/>
            <person name="Tritt A."/>
            <person name="Yoshinaga Y."/>
            <person name="Zwiers L.-H."/>
            <person name="Turgeon B."/>
            <person name="Goodwin S."/>
            <person name="Spatafora J."/>
            <person name="Crous P."/>
            <person name="Grigoriev I."/>
        </authorList>
    </citation>
    <scope>NUCLEOTIDE SEQUENCE</scope>
    <source>
        <strain evidence="3">CBS 121410</strain>
    </source>
</reference>